<protein>
    <submittedName>
        <fullName evidence="3">Uncharacterized protein</fullName>
    </submittedName>
</protein>
<gene>
    <name evidence="3" type="ORF">ACMD2_04847</name>
</gene>
<comment type="caution">
    <text evidence="3">The sequence shown here is derived from an EMBL/GenBank/DDBJ whole genome shotgun (WGS) entry which is preliminary data.</text>
</comment>
<feature type="compositionally biased region" description="Basic and acidic residues" evidence="2">
    <location>
        <begin position="1"/>
        <end position="10"/>
    </location>
</feature>
<keyword evidence="1" id="KW-0175">Coiled coil</keyword>
<dbReference type="AlphaFoldDB" id="A0A199V274"/>
<dbReference type="STRING" id="4615.A0A199V274"/>
<feature type="region of interest" description="Disordered" evidence="2">
    <location>
        <begin position="36"/>
        <end position="71"/>
    </location>
</feature>
<dbReference type="PANTHER" id="PTHR31071">
    <property type="entry name" value="GB|AAF24581.1"/>
    <property type="match status" value="1"/>
</dbReference>
<feature type="compositionally biased region" description="Acidic residues" evidence="2">
    <location>
        <begin position="11"/>
        <end position="21"/>
    </location>
</feature>
<dbReference type="Proteomes" id="UP000092600">
    <property type="component" value="Unassembled WGS sequence"/>
</dbReference>
<dbReference type="PANTHER" id="PTHR31071:SF9">
    <property type="entry name" value="INTRACELLULAR PROTEIN TRANSPORT PROTEIN USO1-RELATED"/>
    <property type="match status" value="1"/>
</dbReference>
<accession>A0A199V274</accession>
<evidence type="ECO:0000313" key="4">
    <source>
        <dbReference type="Proteomes" id="UP000092600"/>
    </source>
</evidence>
<organism evidence="3 4">
    <name type="scientific">Ananas comosus</name>
    <name type="common">Pineapple</name>
    <name type="synonym">Ananas ananas</name>
    <dbReference type="NCBI Taxonomy" id="4615"/>
    <lineage>
        <taxon>Eukaryota</taxon>
        <taxon>Viridiplantae</taxon>
        <taxon>Streptophyta</taxon>
        <taxon>Embryophyta</taxon>
        <taxon>Tracheophyta</taxon>
        <taxon>Spermatophyta</taxon>
        <taxon>Magnoliopsida</taxon>
        <taxon>Liliopsida</taxon>
        <taxon>Poales</taxon>
        <taxon>Bromeliaceae</taxon>
        <taxon>Bromelioideae</taxon>
        <taxon>Ananas</taxon>
    </lineage>
</organism>
<feature type="region of interest" description="Disordered" evidence="2">
    <location>
        <begin position="1"/>
        <end position="21"/>
    </location>
</feature>
<feature type="region of interest" description="Disordered" evidence="2">
    <location>
        <begin position="501"/>
        <end position="523"/>
    </location>
</feature>
<feature type="region of interest" description="Disordered" evidence="2">
    <location>
        <begin position="85"/>
        <end position="117"/>
    </location>
</feature>
<feature type="coiled-coil region" evidence="1">
    <location>
        <begin position="254"/>
        <end position="309"/>
    </location>
</feature>
<reference evidence="3 4" key="1">
    <citation type="journal article" date="2016" name="DNA Res.">
        <title>The draft genome of MD-2 pineapple using hybrid error correction of long reads.</title>
        <authorList>
            <person name="Redwan R.M."/>
            <person name="Saidin A."/>
            <person name="Kumar S.V."/>
        </authorList>
    </citation>
    <scope>NUCLEOTIDE SEQUENCE [LARGE SCALE GENOMIC DNA]</scope>
    <source>
        <strain evidence="4">cv. MD2</strain>
        <tissue evidence="3">Leaf</tissue>
    </source>
</reference>
<evidence type="ECO:0000313" key="3">
    <source>
        <dbReference type="EMBL" id="OAY70980.1"/>
    </source>
</evidence>
<sequence length="721" mass="82149">MEEGAKKEKAEEEEEEEEEEDLLFGLKISKAIITAVGQKGGLSTPAPAWKLEDEDEDELSPAAKPRRVRGSAVSARRLAASFWEMQNLQPSPSPRRPSYSAARPRSRPIDRPKNSDGLRRELAASLIHNHKLPERSSLTLQPLSPASCSSTMEPALFDQAITPSSSIDLKGKLVESGYRLKTSAELLKVLNRIWSLEEKHASDISLVKALKAELQHTQACTQELMREQHGYRHQVDSLMKQVSEDKQIRRSKELERVEEAAQSMQLELEDERRLRRRSESLHRKLGKELSEAKAAFQKATKELEKEREANCLLEDLCDEFAKGIRCYEEEVRELKHGPETNYSPKFDRMVLDISKAWLDARDRMEAAESKGDLAEMCKITEKLSGEIQTFLQAKSDDMHKNDRKRGSNLRRQSLESLYLNGNMSAPHDAEEDDSVASDLHCFELNMGALSHEQLNQHSKHGTEKLDSTRNCHFAERRMRYSENTKGESSCSMQFEADCPDNVTTRKSENSHSQKGGKGSSMEWDGMNVVNHLNDSLLKKHLEFSKCCKIQHDDSEREKPRNHLLRRGQFIKETGSGNLRNLSSPLHNASLDLEISERSSKLRRGMKETSLKTKLIEARLEISHLQHLQEFAMPLLSTLRKVKPLVVVGRWSSHLVHVCVEERRCSDFANRKSVLRCCLDVQNPTNFAYIHCISKASCFEEISRYEIPTDTPCGDFVVGRRH</sequence>
<evidence type="ECO:0000256" key="2">
    <source>
        <dbReference type="SAM" id="MobiDB-lite"/>
    </source>
</evidence>
<name>A0A199V274_ANACO</name>
<dbReference type="EMBL" id="LSRQ01003666">
    <property type="protein sequence ID" value="OAY70980.1"/>
    <property type="molecule type" value="Genomic_DNA"/>
</dbReference>
<proteinExistence type="predicted"/>
<evidence type="ECO:0000256" key="1">
    <source>
        <dbReference type="SAM" id="Coils"/>
    </source>
</evidence>
<feature type="compositionally biased region" description="Basic and acidic residues" evidence="2">
    <location>
        <begin position="107"/>
        <end position="117"/>
    </location>
</feature>
<dbReference type="InterPro" id="IPR043424">
    <property type="entry name" value="BLT-like"/>
</dbReference>